<dbReference type="InterPro" id="IPR000719">
    <property type="entry name" value="Prot_kinase_dom"/>
</dbReference>
<dbReference type="OrthoDB" id="1668230at2759"/>
<dbReference type="RefSeq" id="XP_013426259.1">
    <property type="nucleotide sequence ID" value="XM_013570805.1"/>
</dbReference>
<protein>
    <submittedName>
        <fullName evidence="2">Kinase-like protein</fullName>
    </submittedName>
</protein>
<dbReference type="GO" id="GO:0006974">
    <property type="term" value="P:DNA damage response"/>
    <property type="evidence" value="ECO:0007669"/>
    <property type="project" value="TreeGrafter"/>
</dbReference>
<accession>A0A074WGX5</accession>
<evidence type="ECO:0000313" key="2">
    <source>
        <dbReference type="EMBL" id="KEQ72278.1"/>
    </source>
</evidence>
<dbReference type="GO" id="GO:0005737">
    <property type="term" value="C:cytoplasm"/>
    <property type="evidence" value="ECO:0007669"/>
    <property type="project" value="TreeGrafter"/>
</dbReference>
<dbReference type="GO" id="GO:0005524">
    <property type="term" value="F:ATP binding"/>
    <property type="evidence" value="ECO:0007669"/>
    <property type="project" value="InterPro"/>
</dbReference>
<keyword evidence="3" id="KW-1185">Reference proteome</keyword>
<name>A0A074WGX5_9PEZI</name>
<dbReference type="PANTHER" id="PTHR24361">
    <property type="entry name" value="MITOGEN-ACTIVATED KINASE KINASE KINASE"/>
    <property type="match status" value="1"/>
</dbReference>
<evidence type="ECO:0000313" key="3">
    <source>
        <dbReference type="Proteomes" id="UP000027730"/>
    </source>
</evidence>
<dbReference type="PANTHER" id="PTHR24361:SF613">
    <property type="entry name" value="NUCLEAR RECEPTOR-BINDING PROTEIN-RELATED"/>
    <property type="match status" value="1"/>
</dbReference>
<reference evidence="2 3" key="1">
    <citation type="journal article" date="2014" name="BMC Genomics">
        <title>Genome sequencing of four Aureobasidium pullulans varieties: biotechnological potential, stress tolerance, and description of new species.</title>
        <authorList>
            <person name="Gostin Ar C."/>
            <person name="Ohm R.A."/>
            <person name="Kogej T."/>
            <person name="Sonjak S."/>
            <person name="Turk M."/>
            <person name="Zajc J."/>
            <person name="Zalar P."/>
            <person name="Grube M."/>
            <person name="Sun H."/>
            <person name="Han J."/>
            <person name="Sharma A."/>
            <person name="Chiniquy J."/>
            <person name="Ngan C.Y."/>
            <person name="Lipzen A."/>
            <person name="Barry K."/>
            <person name="Grigoriev I.V."/>
            <person name="Gunde-Cimerman N."/>
        </authorList>
    </citation>
    <scope>NUCLEOTIDE SEQUENCE [LARGE SCALE GENOMIC DNA]</scope>
    <source>
        <strain evidence="2 3">CBS 147.97</strain>
    </source>
</reference>
<evidence type="ECO:0000259" key="1">
    <source>
        <dbReference type="PROSITE" id="PS50011"/>
    </source>
</evidence>
<feature type="domain" description="Protein kinase" evidence="1">
    <location>
        <begin position="1"/>
        <end position="191"/>
    </location>
</feature>
<proteinExistence type="predicted"/>
<organism evidence="2 3">
    <name type="scientific">Aureobasidium namibiae CBS 147.97</name>
    <dbReference type="NCBI Taxonomy" id="1043004"/>
    <lineage>
        <taxon>Eukaryota</taxon>
        <taxon>Fungi</taxon>
        <taxon>Dikarya</taxon>
        <taxon>Ascomycota</taxon>
        <taxon>Pezizomycotina</taxon>
        <taxon>Dothideomycetes</taxon>
        <taxon>Dothideomycetidae</taxon>
        <taxon>Dothideales</taxon>
        <taxon>Saccotheciaceae</taxon>
        <taxon>Aureobasidium</taxon>
    </lineage>
</organism>
<keyword evidence="2" id="KW-0808">Transferase</keyword>
<dbReference type="PROSITE" id="PS50011">
    <property type="entry name" value="PROTEIN_KINASE_DOM"/>
    <property type="match status" value="1"/>
</dbReference>
<sequence length="191" mass="21562">MILEFAQLGNLQDWLLEGHVPTKDMLYKWTYQATEALEFAHKLGVLHADIHCLNFFLTKTLDLKVGDWGGASIDGGTSHCSYRYSHRLFGVDGTDVPAEKGISKATGIFALGTAFYVMICGEKPWPELKEPRNRLEIRERIVNGQFPDTGGLRILGDVVAKCWSGGFDSMTEIRRAIEDERDRDIEMLEHD</sequence>
<dbReference type="InterPro" id="IPR053235">
    <property type="entry name" value="Ser_Thr_kinase"/>
</dbReference>
<dbReference type="Gene3D" id="1.10.510.10">
    <property type="entry name" value="Transferase(Phosphotransferase) domain 1"/>
    <property type="match status" value="1"/>
</dbReference>
<dbReference type="Proteomes" id="UP000027730">
    <property type="component" value="Unassembled WGS sequence"/>
</dbReference>
<dbReference type="STRING" id="1043004.A0A074WGX5"/>
<keyword evidence="2" id="KW-0418">Kinase</keyword>
<gene>
    <name evidence="2" type="ORF">M436DRAFT_49776</name>
</gene>
<dbReference type="GeneID" id="25411131"/>
<dbReference type="GO" id="GO:0004674">
    <property type="term" value="F:protein serine/threonine kinase activity"/>
    <property type="evidence" value="ECO:0007669"/>
    <property type="project" value="TreeGrafter"/>
</dbReference>
<dbReference type="AlphaFoldDB" id="A0A074WGX5"/>
<dbReference type="EMBL" id="KL584712">
    <property type="protein sequence ID" value="KEQ72278.1"/>
    <property type="molecule type" value="Genomic_DNA"/>
</dbReference>
<dbReference type="HOGENOM" id="CLU_000288_31_2_1"/>
<dbReference type="Pfam" id="PF00069">
    <property type="entry name" value="Pkinase"/>
    <property type="match status" value="1"/>
</dbReference>
<dbReference type="InterPro" id="IPR011009">
    <property type="entry name" value="Kinase-like_dom_sf"/>
</dbReference>
<dbReference type="SUPFAM" id="SSF56112">
    <property type="entry name" value="Protein kinase-like (PK-like)"/>
    <property type="match status" value="1"/>
</dbReference>